<feature type="region of interest" description="Disordered" evidence="1">
    <location>
        <begin position="252"/>
        <end position="556"/>
    </location>
</feature>
<dbReference type="EMBL" id="JABXBU010000012">
    <property type="protein sequence ID" value="KAF8789365.1"/>
    <property type="molecule type" value="Genomic_DNA"/>
</dbReference>
<feature type="compositionally biased region" description="Basic and acidic residues" evidence="1">
    <location>
        <begin position="703"/>
        <end position="715"/>
    </location>
</feature>
<sequence>MESFSPDNSNQDTSSSSIEIIDVPKVCPPLIDIASSDSDPINGKQNTCGSTEGESSSQAVQDSRLQYPSYISESSDSESISSPEKITNEKKSNATAYEKDITKKKKAANKTAKELQKDKSTISNQDTSSSSIEIIDVPKVCPPLIDMASSDSDPINGKQNTCGSTEGESSSQAVQDSRLQYPSYISESSDSESISSPEKITNEKKSNVTAYEKDITKKKKATNKTAKEVQKNKSVISKDADPVKTRIFRSKICSKGAKNERKSKISDNKTNFRKKKKHVSEKAKKMKENGILRKSEVQKVYQRTTTEMPFPEEANDKSGASDKRSRATKIHKIEPPKYPVSANPSRSKSSQIENSSNNVLLGLTNRSKKRSIQRNSTHEKKKMAKSKGNCSGKAESFSKKTKSSKTKNYSNKSLVLQNCDNISDIPETGSKSNIVCGKKMEANRISQKSEESTYYQHTSIEMPRPEDENDKSDTSDKRSRVSKIHIKESPKYPVLRNPSKSKSSLNKNSSNNVLSEMANRTKKQIIQKSTKIQKKMAKSKGNISKKTKSSKTKNYSNDSLVLQNRGNILDIPEARNKSNIVCGKKMTENRILQKSEVSQFYRCTSTKMPFPEQVIQSNSAKVQKKTAESTEKFSGKTKHLSRNTKTSNTKKYYKNKLVSQNCDNNLETQEAYEEMVKENWILRKSEQPQIYQIISTKMPFPQKESDKSDASDKHSQGSKFHKKEYLKHPVSANPTKSKSFLNKNSTNNVLLGMTNCRKKQSIQKHSTKIQKKMTELTENRSRKTKIAKKTKTSKTKKYCRNRLVLQNCDNTLDIPEAGDNYDIMCGKTMKGNRILQRSAVPKVYQRISAEMPLPKNSKSYVTDKRSPASNIHEIEPPKYPVSANPLKSKSSETKDSSNIELLGLAIIRKKHNIERNSIHEKKKKPKSAGNFCVGTKNISKKSKRSKTKKSCKNRLLLQNCDNVLDIPEAGDKSNSEYKILDHEHPFYLETPLEVSKKLHTHGKSLKEYEKKSGFHKKYSEKKTFQKYKIKKNE</sequence>
<name>A0A8T0FG33_ARGBR</name>
<gene>
    <name evidence="2" type="ORF">HNY73_007306</name>
</gene>
<feature type="compositionally biased region" description="Low complexity" evidence="1">
    <location>
        <begin position="181"/>
        <end position="197"/>
    </location>
</feature>
<evidence type="ECO:0000313" key="2">
    <source>
        <dbReference type="EMBL" id="KAF8789365.1"/>
    </source>
</evidence>
<proteinExistence type="predicted"/>
<feature type="compositionally biased region" description="Basic residues" evidence="1">
    <location>
        <begin position="520"/>
        <end position="551"/>
    </location>
</feature>
<organism evidence="2 3">
    <name type="scientific">Argiope bruennichi</name>
    <name type="common">Wasp spider</name>
    <name type="synonym">Aranea bruennichi</name>
    <dbReference type="NCBI Taxonomy" id="94029"/>
    <lineage>
        <taxon>Eukaryota</taxon>
        <taxon>Metazoa</taxon>
        <taxon>Ecdysozoa</taxon>
        <taxon>Arthropoda</taxon>
        <taxon>Chelicerata</taxon>
        <taxon>Arachnida</taxon>
        <taxon>Araneae</taxon>
        <taxon>Araneomorphae</taxon>
        <taxon>Entelegynae</taxon>
        <taxon>Araneoidea</taxon>
        <taxon>Araneidae</taxon>
        <taxon>Argiope</taxon>
    </lineage>
</organism>
<feature type="compositionally biased region" description="Polar residues" evidence="1">
    <location>
        <begin position="342"/>
        <end position="359"/>
    </location>
</feature>
<reference evidence="2" key="1">
    <citation type="journal article" date="2020" name="bioRxiv">
        <title>Chromosome-level reference genome of the European wasp spider Argiope bruennichi: a resource for studies on range expansion and evolutionary adaptation.</title>
        <authorList>
            <person name="Sheffer M.M."/>
            <person name="Hoppe A."/>
            <person name="Krehenwinkel H."/>
            <person name="Uhl G."/>
            <person name="Kuss A.W."/>
            <person name="Jensen L."/>
            <person name="Jensen C."/>
            <person name="Gillespie R.G."/>
            <person name="Hoff K.J."/>
            <person name="Prost S."/>
        </authorList>
    </citation>
    <scope>NUCLEOTIDE SEQUENCE</scope>
</reference>
<feature type="compositionally biased region" description="Basic and acidic residues" evidence="1">
    <location>
        <begin position="86"/>
        <end position="101"/>
    </location>
</feature>
<dbReference type="AlphaFoldDB" id="A0A8T0FG33"/>
<feature type="compositionally biased region" description="Basic and acidic residues" evidence="1">
    <location>
        <begin position="463"/>
        <end position="490"/>
    </location>
</feature>
<feature type="region of interest" description="Disordered" evidence="1">
    <location>
        <begin position="700"/>
        <end position="724"/>
    </location>
</feature>
<feature type="compositionally biased region" description="Basic and acidic residues" evidence="1">
    <location>
        <begin position="257"/>
        <end position="267"/>
    </location>
</feature>
<feature type="compositionally biased region" description="Polar residues" evidence="1">
    <location>
        <begin position="1"/>
        <end position="18"/>
    </location>
</feature>
<protein>
    <submittedName>
        <fullName evidence="2">Uncharacterized protein</fullName>
    </submittedName>
</protein>
<accession>A0A8T0FG33</accession>
<keyword evidence="3" id="KW-1185">Reference proteome</keyword>
<evidence type="ECO:0000313" key="3">
    <source>
        <dbReference type="Proteomes" id="UP000807504"/>
    </source>
</evidence>
<feature type="compositionally biased region" description="Basic residues" evidence="1">
    <location>
        <begin position="760"/>
        <end position="771"/>
    </location>
</feature>
<feature type="compositionally biased region" description="Basic residues" evidence="1">
    <location>
        <begin position="938"/>
        <end position="947"/>
    </location>
</feature>
<feature type="compositionally biased region" description="Basic and acidic residues" evidence="1">
    <location>
        <begin position="438"/>
        <end position="451"/>
    </location>
</feature>
<feature type="region of interest" description="Disordered" evidence="1">
    <location>
        <begin position="1"/>
        <end position="205"/>
    </location>
</feature>
<feature type="compositionally biased region" description="Basic and acidic residues" evidence="1">
    <location>
        <begin position="280"/>
        <end position="297"/>
    </location>
</feature>
<feature type="compositionally biased region" description="Basic and acidic residues" evidence="1">
    <location>
        <begin position="111"/>
        <end position="120"/>
    </location>
</feature>
<feature type="region of interest" description="Disordered" evidence="1">
    <location>
        <begin position="760"/>
        <end position="793"/>
    </location>
</feature>
<feature type="compositionally biased region" description="Low complexity" evidence="1">
    <location>
        <begin position="500"/>
        <end position="515"/>
    </location>
</feature>
<feature type="compositionally biased region" description="Basic and acidic residues" evidence="1">
    <location>
        <begin position="861"/>
        <end position="876"/>
    </location>
</feature>
<dbReference type="Proteomes" id="UP000807504">
    <property type="component" value="Unassembled WGS sequence"/>
</dbReference>
<feature type="compositionally biased region" description="Polar residues" evidence="1">
    <location>
        <begin position="149"/>
        <end position="180"/>
    </location>
</feature>
<reference evidence="2" key="2">
    <citation type="submission" date="2020-06" db="EMBL/GenBank/DDBJ databases">
        <authorList>
            <person name="Sheffer M."/>
        </authorList>
    </citation>
    <scope>NUCLEOTIDE SEQUENCE</scope>
</reference>
<evidence type="ECO:0000256" key="1">
    <source>
        <dbReference type="SAM" id="MobiDB-lite"/>
    </source>
</evidence>
<feature type="compositionally biased region" description="Low complexity" evidence="1">
    <location>
        <begin position="121"/>
        <end position="132"/>
    </location>
</feature>
<feature type="compositionally biased region" description="Polar residues" evidence="1">
    <location>
        <begin position="35"/>
        <end position="66"/>
    </location>
</feature>
<comment type="caution">
    <text evidence="2">The sequence shown here is derived from an EMBL/GenBank/DDBJ whole genome shotgun (WGS) entry which is preliminary data.</text>
</comment>
<feature type="compositionally biased region" description="Basic residues" evidence="1">
    <location>
        <begin position="782"/>
        <end position="793"/>
    </location>
</feature>
<feature type="region of interest" description="Disordered" evidence="1">
    <location>
        <begin position="855"/>
        <end position="894"/>
    </location>
</feature>
<feature type="region of interest" description="Disordered" evidence="1">
    <location>
        <begin position="919"/>
        <end position="947"/>
    </location>
</feature>
<feature type="compositionally biased region" description="Low complexity" evidence="1">
    <location>
        <begin position="67"/>
        <end position="83"/>
    </location>
</feature>
<feature type="compositionally biased region" description="Basic and acidic residues" evidence="1">
    <location>
        <begin position="772"/>
        <end position="781"/>
    </location>
</feature>
<feature type="compositionally biased region" description="Basic and acidic residues" evidence="1">
    <location>
        <begin position="314"/>
        <end position="335"/>
    </location>
</feature>